<accession>A0ABU8KSV3</accession>
<dbReference type="RefSeq" id="WP_337105226.1">
    <property type="nucleotide sequence ID" value="NZ_JAPYKS010000003.1"/>
</dbReference>
<feature type="domain" description="Sulphotransferase Stf0" evidence="1">
    <location>
        <begin position="47"/>
        <end position="257"/>
    </location>
</feature>
<keyword evidence="3" id="KW-1185">Reference proteome</keyword>
<organism evidence="2 3">
    <name type="scientific">Mesorhizobium salmacidum</name>
    <dbReference type="NCBI Taxonomy" id="3015171"/>
    <lineage>
        <taxon>Bacteria</taxon>
        <taxon>Pseudomonadati</taxon>
        <taxon>Pseudomonadota</taxon>
        <taxon>Alphaproteobacteria</taxon>
        <taxon>Hyphomicrobiales</taxon>
        <taxon>Phyllobacteriaceae</taxon>
        <taxon>Mesorhizobium</taxon>
    </lineage>
</organism>
<comment type="caution">
    <text evidence="2">The sequence shown here is derived from an EMBL/GenBank/DDBJ whole genome shotgun (WGS) entry which is preliminary data.</text>
</comment>
<protein>
    <submittedName>
        <fullName evidence="2">Stf0 family sulfotransferase</fullName>
    </submittedName>
</protein>
<dbReference type="InterPro" id="IPR027417">
    <property type="entry name" value="P-loop_NTPase"/>
</dbReference>
<evidence type="ECO:0000259" key="1">
    <source>
        <dbReference type="Pfam" id="PF09037"/>
    </source>
</evidence>
<dbReference type="EMBL" id="JAPYKS010000003">
    <property type="protein sequence ID" value="MEI9408063.1"/>
    <property type="molecule type" value="Genomic_DNA"/>
</dbReference>
<gene>
    <name evidence="2" type="ORF">O7A60_04655</name>
</gene>
<dbReference type="Pfam" id="PF09037">
    <property type="entry name" value="Sulphotransf"/>
    <property type="match status" value="1"/>
</dbReference>
<reference evidence="2 3" key="1">
    <citation type="submission" date="2022-12" db="EMBL/GenBank/DDBJ databases">
        <authorList>
            <person name="Muema E."/>
        </authorList>
    </citation>
    <scope>NUCLEOTIDE SEQUENCE [LARGE SCALE GENOMIC DNA]</scope>
    <source>
        <strain evidence="3">1326</strain>
    </source>
</reference>
<dbReference type="Proteomes" id="UP001387293">
    <property type="component" value="Unassembled WGS sequence"/>
</dbReference>
<proteinExistence type="predicted"/>
<dbReference type="InterPro" id="IPR024628">
    <property type="entry name" value="Sulfotransferase_Stf0_dom"/>
</dbReference>
<dbReference type="Gene3D" id="3.40.50.300">
    <property type="entry name" value="P-loop containing nucleotide triphosphate hydrolases"/>
    <property type="match status" value="1"/>
</dbReference>
<evidence type="ECO:0000313" key="2">
    <source>
        <dbReference type="EMBL" id="MEI9408063.1"/>
    </source>
</evidence>
<evidence type="ECO:0000313" key="3">
    <source>
        <dbReference type="Proteomes" id="UP001387293"/>
    </source>
</evidence>
<dbReference type="SUPFAM" id="SSF52540">
    <property type="entry name" value="P-loop containing nucleoside triphosphate hydrolases"/>
    <property type="match status" value="1"/>
</dbReference>
<name>A0ABU8KSV3_9HYPH</name>
<sequence>MVVLEFLWPTGCVPAEAVVVAMHLFRRRPLPVEIPPDILSGIKAGILVCTSPRSGSNHLAGLMAAAGLGNPLEWFGGRRLLELPNYPRDPRAQVLRALRDGRSPSGIYAVKLFASQFSQVARTIDLPATLPELRYVRLTRRDLLGQAISWARARQTGRFRSTETANNAPRYDGAAIAQSLDKLVLENLVWDLWFTKNGVPFLSLTYEDLLQDPQTSLKKIAGLVDAKLSPDVGFGFASGLAIQRDTVNVEWRQRFLAQYSDTSRFPVDRTRGSLWSRFGGGG</sequence>